<evidence type="ECO:0000256" key="1">
    <source>
        <dbReference type="SAM" id="MobiDB-lite"/>
    </source>
</evidence>
<proteinExistence type="predicted"/>
<reference evidence="2" key="1">
    <citation type="journal article" date="2021" name="bioRxiv">
        <title>Whole Genome Assembly and Annotation of Northern Wild Rice, Zizania palustris L., Supports a Whole Genome Duplication in the Zizania Genus.</title>
        <authorList>
            <person name="Haas M."/>
            <person name="Kono T."/>
            <person name="Macchietto M."/>
            <person name="Millas R."/>
            <person name="McGilp L."/>
            <person name="Shao M."/>
            <person name="Duquette J."/>
            <person name="Hirsch C.N."/>
            <person name="Kimball J."/>
        </authorList>
    </citation>
    <scope>NUCLEOTIDE SEQUENCE</scope>
    <source>
        <tissue evidence="2">Fresh leaf tissue</tissue>
    </source>
</reference>
<evidence type="ECO:0000313" key="3">
    <source>
        <dbReference type="Proteomes" id="UP000729402"/>
    </source>
</evidence>
<comment type="caution">
    <text evidence="2">The sequence shown here is derived from an EMBL/GenBank/DDBJ whole genome shotgun (WGS) entry which is preliminary data.</text>
</comment>
<sequence length="77" mass="8129">MGKTRPGQRCGGSADQRNSGVGPNRDYDGDAFDQNSDKKNRRGKPAVEGGLVAGKRLAGWRDGGGGSDDFNRADDEC</sequence>
<name>A0A8J5V9N6_ZIZPA</name>
<organism evidence="2 3">
    <name type="scientific">Zizania palustris</name>
    <name type="common">Northern wild rice</name>
    <dbReference type="NCBI Taxonomy" id="103762"/>
    <lineage>
        <taxon>Eukaryota</taxon>
        <taxon>Viridiplantae</taxon>
        <taxon>Streptophyta</taxon>
        <taxon>Embryophyta</taxon>
        <taxon>Tracheophyta</taxon>
        <taxon>Spermatophyta</taxon>
        <taxon>Magnoliopsida</taxon>
        <taxon>Liliopsida</taxon>
        <taxon>Poales</taxon>
        <taxon>Poaceae</taxon>
        <taxon>BOP clade</taxon>
        <taxon>Oryzoideae</taxon>
        <taxon>Oryzeae</taxon>
        <taxon>Zizaniinae</taxon>
        <taxon>Zizania</taxon>
    </lineage>
</organism>
<reference evidence="2" key="2">
    <citation type="submission" date="2021-02" db="EMBL/GenBank/DDBJ databases">
        <authorList>
            <person name="Kimball J.A."/>
            <person name="Haas M.W."/>
            <person name="Macchietto M."/>
            <person name="Kono T."/>
            <person name="Duquette J."/>
            <person name="Shao M."/>
        </authorList>
    </citation>
    <scope>NUCLEOTIDE SEQUENCE</scope>
    <source>
        <tissue evidence="2">Fresh leaf tissue</tissue>
    </source>
</reference>
<protein>
    <submittedName>
        <fullName evidence="2">Uncharacterized protein</fullName>
    </submittedName>
</protein>
<dbReference type="Proteomes" id="UP000729402">
    <property type="component" value="Unassembled WGS sequence"/>
</dbReference>
<keyword evidence="3" id="KW-1185">Reference proteome</keyword>
<dbReference type="AlphaFoldDB" id="A0A8J5V9N6"/>
<feature type="region of interest" description="Disordered" evidence="1">
    <location>
        <begin position="1"/>
        <end position="77"/>
    </location>
</feature>
<dbReference type="EMBL" id="JAAALK010000287">
    <property type="protein sequence ID" value="KAG8056310.1"/>
    <property type="molecule type" value="Genomic_DNA"/>
</dbReference>
<gene>
    <name evidence="2" type="ORF">GUJ93_ZPchr0002g23820</name>
</gene>
<evidence type="ECO:0000313" key="2">
    <source>
        <dbReference type="EMBL" id="KAG8056310.1"/>
    </source>
</evidence>
<accession>A0A8J5V9N6</accession>